<sequence length="613" mass="70044">MNSKRKISLSLLLVMSVMFIILIINILINFREYGIQSVENKAKAIAQTVKHSLTSHMVNGVIDNRSLFLEQIENLENIDNIWLSRAPAVIEQFGKGNNNEVARDKIDEEVLNTGKEKAVVEEKIFGKSSYRITIPYIGNSEGSIDCLSCHTTAKEGDTLGAITISMSVDDLKEVGITTLTNTTIIALILIVFILIFVNKLISPFLTLFESINRVMKKAQIGDYSDRIGETNGKESDEVASWIDGLLEKLQSTLEDIEHKINVFLVHQKRKRIDPLVDVKTTVNRLADIYRFRKTIEHDENINEVYERLAYILREKFKITDFNFIEADTTHKNTNVIYIEKEIHCNAQDGCRADRTNTIVDSCQFHKMCDKFNYETKKSHICIPYSISNDLDFIVSIVNDTEEEHQRVRDLLPSVQDYIDTAKPEIVSKKLMYKLELTARTDPLTGLYNRKYLEESLKTIVSQAKRANITYGILMADIDFFKMINDTYGHDVGDEAIKIVSQTLIENTRESDIVIRFGGEEFIVLLHNCNEDFVFEIAEKIRVAFSKKEIPVASTSFNKTISIGASIFPTHTNNFWQCVKFADIALYNAKENGRNKSVVFSKELLKDKELTDEY</sequence>
<dbReference type="RefSeq" id="WP_138151609.1">
    <property type="nucleotide sequence ID" value="NZ_CBDDKQ010000002.1"/>
</dbReference>
<dbReference type="PANTHER" id="PTHR45138">
    <property type="entry name" value="REGULATORY COMPONENTS OF SENSORY TRANSDUCTION SYSTEM"/>
    <property type="match status" value="1"/>
</dbReference>
<dbReference type="CDD" id="cd01949">
    <property type="entry name" value="GGDEF"/>
    <property type="match status" value="1"/>
</dbReference>
<dbReference type="Gene3D" id="3.30.450.290">
    <property type="match status" value="1"/>
</dbReference>
<dbReference type="Pfam" id="PF00990">
    <property type="entry name" value="GGDEF"/>
    <property type="match status" value="1"/>
</dbReference>
<comment type="catalytic activity">
    <reaction evidence="2">
        <text>2 GTP = 3',3'-c-di-GMP + 2 diphosphate</text>
        <dbReference type="Rhea" id="RHEA:24898"/>
        <dbReference type="ChEBI" id="CHEBI:33019"/>
        <dbReference type="ChEBI" id="CHEBI:37565"/>
        <dbReference type="ChEBI" id="CHEBI:58805"/>
        <dbReference type="EC" id="2.7.7.65"/>
    </reaction>
</comment>
<evidence type="ECO:0000256" key="3">
    <source>
        <dbReference type="SAM" id="Phobius"/>
    </source>
</evidence>
<evidence type="ECO:0000313" key="6">
    <source>
        <dbReference type="Proteomes" id="UP000308901"/>
    </source>
</evidence>
<evidence type="ECO:0000256" key="1">
    <source>
        <dbReference type="ARBA" id="ARBA00012528"/>
    </source>
</evidence>
<protein>
    <recommendedName>
        <fullName evidence="1">diguanylate cyclase</fullName>
        <ecNumber evidence="1">2.7.7.65</ecNumber>
    </recommendedName>
</protein>
<feature type="transmembrane region" description="Helical" evidence="3">
    <location>
        <begin position="184"/>
        <end position="208"/>
    </location>
</feature>
<dbReference type="InterPro" id="IPR043128">
    <property type="entry name" value="Rev_trsase/Diguanyl_cyclase"/>
</dbReference>
<keyword evidence="3" id="KW-0812">Transmembrane</keyword>
<dbReference type="AlphaFoldDB" id="A0A5R8Y544"/>
<comment type="caution">
    <text evidence="5">The sequence shown here is derived from an EMBL/GenBank/DDBJ whole genome shotgun (WGS) entry which is preliminary data.</text>
</comment>
<dbReference type="GO" id="GO:0043709">
    <property type="term" value="P:cell adhesion involved in single-species biofilm formation"/>
    <property type="evidence" value="ECO:0007669"/>
    <property type="project" value="TreeGrafter"/>
</dbReference>
<dbReference type="GO" id="GO:0052621">
    <property type="term" value="F:diguanylate cyclase activity"/>
    <property type="evidence" value="ECO:0007669"/>
    <property type="project" value="UniProtKB-EC"/>
</dbReference>
<dbReference type="OrthoDB" id="7323245at2"/>
<dbReference type="GO" id="GO:0005886">
    <property type="term" value="C:plasma membrane"/>
    <property type="evidence" value="ECO:0007669"/>
    <property type="project" value="TreeGrafter"/>
</dbReference>
<dbReference type="Proteomes" id="UP000308901">
    <property type="component" value="Unassembled WGS sequence"/>
</dbReference>
<evidence type="ECO:0000256" key="2">
    <source>
        <dbReference type="ARBA" id="ARBA00034247"/>
    </source>
</evidence>
<dbReference type="SMART" id="SM00267">
    <property type="entry name" value="GGDEF"/>
    <property type="match status" value="1"/>
</dbReference>
<gene>
    <name evidence="5" type="ORF">FDK22_04060</name>
</gene>
<dbReference type="Gene3D" id="3.30.70.270">
    <property type="match status" value="1"/>
</dbReference>
<keyword evidence="3" id="KW-1133">Transmembrane helix</keyword>
<dbReference type="InterPro" id="IPR029787">
    <property type="entry name" value="Nucleotide_cyclase"/>
</dbReference>
<keyword evidence="3" id="KW-0472">Membrane</keyword>
<dbReference type="InterPro" id="IPR000160">
    <property type="entry name" value="GGDEF_dom"/>
</dbReference>
<dbReference type="EMBL" id="VANU01000001">
    <property type="protein sequence ID" value="TLP41205.1"/>
    <property type="molecule type" value="Genomic_DNA"/>
</dbReference>
<keyword evidence="6" id="KW-1185">Reference proteome</keyword>
<dbReference type="SUPFAM" id="SSF55073">
    <property type="entry name" value="Nucleotide cyclase"/>
    <property type="match status" value="1"/>
</dbReference>
<evidence type="ECO:0000313" key="5">
    <source>
        <dbReference type="EMBL" id="TLP41205.1"/>
    </source>
</evidence>
<name>A0A5R8Y544_9BACT</name>
<reference evidence="5 6" key="1">
    <citation type="submission" date="2019-05" db="EMBL/GenBank/DDBJ databases">
        <title>Arcobacter sp. nov., isolated from sea sediment.</title>
        <authorList>
            <person name="Kim W."/>
        </authorList>
    </citation>
    <scope>NUCLEOTIDE SEQUENCE [LARGE SCALE GENOMIC DNA]</scope>
    <source>
        <strain evidence="5 6">CAU 1517</strain>
    </source>
</reference>
<dbReference type="PANTHER" id="PTHR45138:SF9">
    <property type="entry name" value="DIGUANYLATE CYCLASE DGCM-RELATED"/>
    <property type="match status" value="1"/>
</dbReference>
<feature type="transmembrane region" description="Helical" evidence="3">
    <location>
        <begin position="7"/>
        <end position="28"/>
    </location>
</feature>
<dbReference type="GO" id="GO:1902201">
    <property type="term" value="P:negative regulation of bacterial-type flagellum-dependent cell motility"/>
    <property type="evidence" value="ECO:0007669"/>
    <property type="project" value="TreeGrafter"/>
</dbReference>
<organism evidence="5 6">
    <name type="scientific">Arcobacter arenosus</name>
    <dbReference type="NCBI Taxonomy" id="2576037"/>
    <lineage>
        <taxon>Bacteria</taxon>
        <taxon>Pseudomonadati</taxon>
        <taxon>Campylobacterota</taxon>
        <taxon>Epsilonproteobacteria</taxon>
        <taxon>Campylobacterales</taxon>
        <taxon>Arcobacteraceae</taxon>
        <taxon>Arcobacter</taxon>
    </lineage>
</organism>
<feature type="domain" description="GGDEF" evidence="4">
    <location>
        <begin position="468"/>
        <end position="601"/>
    </location>
</feature>
<proteinExistence type="predicted"/>
<dbReference type="PROSITE" id="PS50887">
    <property type="entry name" value="GGDEF"/>
    <property type="match status" value="1"/>
</dbReference>
<accession>A0A5R8Y544</accession>
<dbReference type="InterPro" id="IPR050469">
    <property type="entry name" value="Diguanylate_Cyclase"/>
</dbReference>
<dbReference type="NCBIfam" id="TIGR00254">
    <property type="entry name" value="GGDEF"/>
    <property type="match status" value="1"/>
</dbReference>
<dbReference type="EC" id="2.7.7.65" evidence="1"/>
<evidence type="ECO:0000259" key="4">
    <source>
        <dbReference type="PROSITE" id="PS50887"/>
    </source>
</evidence>
<dbReference type="FunFam" id="3.30.70.270:FF:000001">
    <property type="entry name" value="Diguanylate cyclase domain protein"/>
    <property type="match status" value="1"/>
</dbReference>